<keyword evidence="2" id="KW-0012">Acyltransferase</keyword>
<sequence>VQPPAFRHPVHPRPRPCRAHGVGGAHVLSGPARDHAAPARALVLEPRPEVVRPLHLHVLALAHRHRDPSGRGHRRPRVLRPCHGRGGGRDRRDRRRLHDLPGRDAGRHLAVQGRKAPSHAGPQRGRERGREGAGRLRRRRRRQDRQQCRGDQAGTRGRHGRRHPGADHPVEGRDQRRRDQHQVLGLWHHARGRSAVAGDEGLDRQRVVAGAPDRAALAGHREALGPPRRGLRARRSRPQGKLRGRQADAAGREV</sequence>
<feature type="region of interest" description="Disordered" evidence="1">
    <location>
        <begin position="64"/>
        <end position="178"/>
    </location>
</feature>
<protein>
    <submittedName>
        <fullName evidence="2">Serine acetyltransferase</fullName>
        <ecNumber evidence="2">2.3.1.30</ecNumber>
    </submittedName>
</protein>
<feature type="non-terminal residue" evidence="2">
    <location>
        <position position="254"/>
    </location>
</feature>
<feature type="compositionally biased region" description="Basic and acidic residues" evidence="1">
    <location>
        <begin position="87"/>
        <end position="107"/>
    </location>
</feature>
<keyword evidence="2" id="KW-0808">Transferase</keyword>
<feature type="compositionally biased region" description="Basic residues" evidence="1">
    <location>
        <begin position="229"/>
        <end position="244"/>
    </location>
</feature>
<dbReference type="AlphaFoldDB" id="A0A6J4Q918"/>
<organism evidence="2">
    <name type="scientific">uncultured Ramlibacter sp</name>
    <dbReference type="NCBI Taxonomy" id="260755"/>
    <lineage>
        <taxon>Bacteria</taxon>
        <taxon>Pseudomonadati</taxon>
        <taxon>Pseudomonadota</taxon>
        <taxon>Betaproteobacteria</taxon>
        <taxon>Burkholderiales</taxon>
        <taxon>Comamonadaceae</taxon>
        <taxon>Ramlibacter</taxon>
        <taxon>environmental samples</taxon>
    </lineage>
</organism>
<dbReference type="EMBL" id="CADCUX010000646">
    <property type="protein sequence ID" value="CAA9437344.1"/>
    <property type="molecule type" value="Genomic_DNA"/>
</dbReference>
<dbReference type="EC" id="2.3.1.30" evidence="2"/>
<feature type="compositionally biased region" description="Basic and acidic residues" evidence="1">
    <location>
        <begin position="124"/>
        <end position="134"/>
    </location>
</feature>
<feature type="compositionally biased region" description="Basic residues" evidence="1">
    <location>
        <begin position="64"/>
        <end position="83"/>
    </location>
</feature>
<gene>
    <name evidence="2" type="ORF">AVDCRST_MAG51-3020</name>
</gene>
<dbReference type="GO" id="GO:0009001">
    <property type="term" value="F:serine O-acetyltransferase activity"/>
    <property type="evidence" value="ECO:0007669"/>
    <property type="project" value="UniProtKB-EC"/>
</dbReference>
<feature type="compositionally biased region" description="Basic and acidic residues" evidence="1">
    <location>
        <begin position="164"/>
        <end position="178"/>
    </location>
</feature>
<feature type="non-terminal residue" evidence="2">
    <location>
        <position position="1"/>
    </location>
</feature>
<evidence type="ECO:0000256" key="1">
    <source>
        <dbReference type="SAM" id="MobiDB-lite"/>
    </source>
</evidence>
<accession>A0A6J4Q918</accession>
<feature type="compositionally biased region" description="Basic residues" evidence="1">
    <location>
        <begin position="8"/>
        <end position="18"/>
    </location>
</feature>
<feature type="region of interest" description="Disordered" evidence="1">
    <location>
        <begin position="1"/>
        <end position="23"/>
    </location>
</feature>
<name>A0A6J4Q918_9BURK</name>
<reference evidence="2" key="1">
    <citation type="submission" date="2020-02" db="EMBL/GenBank/DDBJ databases">
        <authorList>
            <person name="Meier V. D."/>
        </authorList>
    </citation>
    <scope>NUCLEOTIDE SEQUENCE</scope>
    <source>
        <strain evidence="2">AVDCRST_MAG51</strain>
    </source>
</reference>
<proteinExistence type="predicted"/>
<evidence type="ECO:0000313" key="2">
    <source>
        <dbReference type="EMBL" id="CAA9437344.1"/>
    </source>
</evidence>
<feature type="region of interest" description="Disordered" evidence="1">
    <location>
        <begin position="212"/>
        <end position="254"/>
    </location>
</feature>